<evidence type="ECO:0000313" key="2">
    <source>
        <dbReference type="EMBL" id="STX29846.1"/>
    </source>
</evidence>
<dbReference type="AlphaFoldDB" id="A0A378I565"/>
<reference evidence="2 3" key="1">
    <citation type="submission" date="2018-06" db="EMBL/GenBank/DDBJ databases">
        <authorList>
            <consortium name="Pathogen Informatics"/>
            <person name="Doyle S."/>
        </authorList>
    </citation>
    <scope>NUCLEOTIDE SEQUENCE [LARGE SCALE GENOMIC DNA]</scope>
    <source>
        <strain evidence="2 3">NCTC13315</strain>
    </source>
</reference>
<accession>A0A378I565</accession>
<keyword evidence="1" id="KW-1133">Transmembrane helix</keyword>
<evidence type="ECO:0000256" key="1">
    <source>
        <dbReference type="SAM" id="Phobius"/>
    </source>
</evidence>
<keyword evidence="3" id="KW-1185">Reference proteome</keyword>
<dbReference type="OrthoDB" id="5640562at2"/>
<protein>
    <submittedName>
        <fullName evidence="2">Intracellular multiplication protein IcmV</fullName>
    </submittedName>
</protein>
<proteinExistence type="predicted"/>
<gene>
    <name evidence="2" type="primary">icmV</name>
    <name evidence="2" type="ORF">NCTC13315_02401</name>
</gene>
<dbReference type="EMBL" id="UGNV01000001">
    <property type="protein sequence ID" value="STX29846.1"/>
    <property type="molecule type" value="Genomic_DNA"/>
</dbReference>
<name>A0A378I565_9GAMM</name>
<keyword evidence="1" id="KW-0472">Membrane</keyword>
<organism evidence="2 3">
    <name type="scientific">Legionella beliardensis</name>
    <dbReference type="NCBI Taxonomy" id="91822"/>
    <lineage>
        <taxon>Bacteria</taxon>
        <taxon>Pseudomonadati</taxon>
        <taxon>Pseudomonadota</taxon>
        <taxon>Gammaproteobacteria</taxon>
        <taxon>Legionellales</taxon>
        <taxon>Legionellaceae</taxon>
        <taxon>Legionella</taxon>
    </lineage>
</organism>
<evidence type="ECO:0000313" key="3">
    <source>
        <dbReference type="Proteomes" id="UP000254968"/>
    </source>
</evidence>
<feature type="transmembrane region" description="Helical" evidence="1">
    <location>
        <begin position="80"/>
        <end position="100"/>
    </location>
</feature>
<dbReference type="NCBIfam" id="NF038219">
    <property type="entry name" value="IcmV_IVB"/>
    <property type="match status" value="1"/>
</dbReference>
<keyword evidence="1" id="KW-0812">Transmembrane</keyword>
<feature type="transmembrane region" description="Helical" evidence="1">
    <location>
        <begin position="106"/>
        <end position="129"/>
    </location>
</feature>
<dbReference type="Proteomes" id="UP000254968">
    <property type="component" value="Unassembled WGS sequence"/>
</dbReference>
<sequence>MKKKSGSRIGNLFKTIFNVRAWSDYDRIRAFTLYLGNGIKFLFVPQKKESASNEALANFKEAMDAQNLTEADILARQRGLYRLSILMCVIAFGFFCYAMYHLFYGGIFAVIISLVLMLVALVLAFRYHFWYYQIRERKLGCTFREWYSQGFLGKKS</sequence>
<dbReference type="RefSeq" id="WP_115303507.1">
    <property type="nucleotide sequence ID" value="NZ_CAAAHO010000002.1"/>
</dbReference>